<dbReference type="GO" id="GO:0051287">
    <property type="term" value="F:NAD binding"/>
    <property type="evidence" value="ECO:0007669"/>
    <property type="project" value="InterPro"/>
</dbReference>
<dbReference type="HOGENOM" id="CLU_019796_1_3_1"/>
<dbReference type="InterPro" id="IPR029753">
    <property type="entry name" value="D-isomer_DH_CS"/>
</dbReference>
<feature type="domain" description="D-isomer specific 2-hydroxyacid dehydrogenase catalytic" evidence="5">
    <location>
        <begin position="77"/>
        <end position="412"/>
    </location>
</feature>
<reference evidence="7 8" key="1">
    <citation type="journal article" date="2015" name="Genome Announc.">
        <title>Draft Genome Sequence and Gene Annotation of the Entomopathogenic Fungus Verticillium hemipterigenum.</title>
        <authorList>
            <person name="Horn F."/>
            <person name="Habel A."/>
            <person name="Scharf D.H."/>
            <person name="Dworschak J."/>
            <person name="Brakhage A.A."/>
            <person name="Guthke R."/>
            <person name="Hertweck C."/>
            <person name="Linde J."/>
        </authorList>
    </citation>
    <scope>NUCLEOTIDE SEQUENCE [LARGE SCALE GENOMIC DNA]</scope>
</reference>
<dbReference type="InterPro" id="IPR006140">
    <property type="entry name" value="D-isomer_DH_NAD-bd"/>
</dbReference>
<evidence type="ECO:0000313" key="7">
    <source>
        <dbReference type="EMBL" id="CEJ81560.1"/>
    </source>
</evidence>
<proteinExistence type="inferred from homology"/>
<dbReference type="PROSITE" id="PS00671">
    <property type="entry name" value="D_2_HYDROXYACID_DH_3"/>
    <property type="match status" value="1"/>
</dbReference>
<accession>A0A0A1T613</accession>
<protein>
    <recommendedName>
        <fullName evidence="9">D-isomer specific 2-hydroxyacid dehydrogenase</fullName>
    </recommendedName>
</protein>
<evidence type="ECO:0000259" key="6">
    <source>
        <dbReference type="Pfam" id="PF02826"/>
    </source>
</evidence>
<gene>
    <name evidence="7" type="ORF">VHEMI01681</name>
</gene>
<dbReference type="InterPro" id="IPR006139">
    <property type="entry name" value="D-isomer_2_OHA_DH_cat_dom"/>
</dbReference>
<dbReference type="EMBL" id="CDHN01000001">
    <property type="protein sequence ID" value="CEJ81560.1"/>
    <property type="molecule type" value="Genomic_DNA"/>
</dbReference>
<keyword evidence="3" id="KW-0520">NAD</keyword>
<dbReference type="Pfam" id="PF00389">
    <property type="entry name" value="2-Hacid_dh"/>
    <property type="match status" value="1"/>
</dbReference>
<evidence type="ECO:0008006" key="9">
    <source>
        <dbReference type="Google" id="ProtNLM"/>
    </source>
</evidence>
<dbReference type="AlphaFoldDB" id="A0A0A1T613"/>
<dbReference type="GO" id="GO:0016616">
    <property type="term" value="F:oxidoreductase activity, acting on the CH-OH group of donors, NAD or NADP as acceptor"/>
    <property type="evidence" value="ECO:0007669"/>
    <property type="project" value="InterPro"/>
</dbReference>
<evidence type="ECO:0000313" key="8">
    <source>
        <dbReference type="Proteomes" id="UP000039046"/>
    </source>
</evidence>
<dbReference type="SUPFAM" id="SSF52283">
    <property type="entry name" value="Formate/glycerate dehydrogenase catalytic domain-like"/>
    <property type="match status" value="1"/>
</dbReference>
<evidence type="ECO:0000256" key="1">
    <source>
        <dbReference type="ARBA" id="ARBA00005854"/>
    </source>
</evidence>
<dbReference type="PROSITE" id="PS00670">
    <property type="entry name" value="D_2_HYDROXYACID_DH_2"/>
    <property type="match status" value="1"/>
</dbReference>
<name>A0A0A1T613_9HYPO</name>
<dbReference type="Gene3D" id="3.40.50.720">
    <property type="entry name" value="NAD(P)-binding Rossmann-like Domain"/>
    <property type="match status" value="2"/>
</dbReference>
<dbReference type="Proteomes" id="UP000039046">
    <property type="component" value="Unassembled WGS sequence"/>
</dbReference>
<dbReference type="STRING" id="1531966.A0A0A1T613"/>
<dbReference type="OrthoDB" id="298012at2759"/>
<dbReference type="SUPFAM" id="SSF51735">
    <property type="entry name" value="NAD(P)-binding Rossmann-fold domains"/>
    <property type="match status" value="1"/>
</dbReference>
<dbReference type="InterPro" id="IPR036291">
    <property type="entry name" value="NAD(P)-bd_dom_sf"/>
</dbReference>
<dbReference type="InterPro" id="IPR050857">
    <property type="entry name" value="D-2-hydroxyacid_DH"/>
</dbReference>
<organism evidence="7 8">
    <name type="scientific">[Torrubiella] hemipterigena</name>
    <dbReference type="NCBI Taxonomy" id="1531966"/>
    <lineage>
        <taxon>Eukaryota</taxon>
        <taxon>Fungi</taxon>
        <taxon>Dikarya</taxon>
        <taxon>Ascomycota</taxon>
        <taxon>Pezizomycotina</taxon>
        <taxon>Sordariomycetes</taxon>
        <taxon>Hypocreomycetidae</taxon>
        <taxon>Hypocreales</taxon>
        <taxon>Clavicipitaceae</taxon>
        <taxon>Clavicipitaceae incertae sedis</taxon>
        <taxon>'Torrubiella' clade</taxon>
    </lineage>
</organism>
<keyword evidence="2 4" id="KW-0560">Oxidoreductase</keyword>
<dbReference type="PANTHER" id="PTHR42789">
    <property type="entry name" value="D-ISOMER SPECIFIC 2-HYDROXYACID DEHYDROGENASE FAMILY PROTEIN (AFU_ORTHOLOGUE AFUA_6G10090)"/>
    <property type="match status" value="1"/>
</dbReference>
<dbReference type="CDD" id="cd12169">
    <property type="entry name" value="PGDH_like_1"/>
    <property type="match status" value="1"/>
</dbReference>
<evidence type="ECO:0000256" key="2">
    <source>
        <dbReference type="ARBA" id="ARBA00023002"/>
    </source>
</evidence>
<keyword evidence="8" id="KW-1185">Reference proteome</keyword>
<sequence>MPITLPSVRALLRNRGATRYYYPAAIRATPTSSTSPLTIIHHHHHRRRPQFPHRFLSSKSNTMVTKIAVLDDYTDTSPEFFNQLGPNYEVVYFKDTLLPYNGATTPQAIKDELVKRLEPFEIISTMRERTPFPAELIARLPNLKVFLTTGHINRAVDMEAMAARGIPVVGALDTAPGDADNNLNCTAEHTVAIILGIAHNIAADCANVHAGGWQTQTKIKLSGKTLGVLGLGRYGIVLARVFSAAMGMKIIAWSPNLTQDAADERAQQAGLPVETNGVKTFRAVSKEELFSQSDVLTLHLPLSERSRGLVSAVDLQRMKPTSFFVNTSRGPIVVEKDLLDILKQGKIRGAALDVFDIEPLPADSEWRTTEWGKNGTSNVLLTPHSAYGEDESMKGFYRQQLENIQRLERGEDMLPLLH</sequence>
<dbReference type="Pfam" id="PF02826">
    <property type="entry name" value="2-Hacid_dh_C"/>
    <property type="match status" value="1"/>
</dbReference>
<feature type="domain" description="D-isomer specific 2-hydroxyacid dehydrogenase NAD-binding" evidence="6">
    <location>
        <begin position="192"/>
        <end position="386"/>
    </location>
</feature>
<dbReference type="PANTHER" id="PTHR42789:SF1">
    <property type="entry name" value="D-ISOMER SPECIFIC 2-HYDROXYACID DEHYDROGENASE FAMILY PROTEIN (AFU_ORTHOLOGUE AFUA_6G10090)"/>
    <property type="match status" value="1"/>
</dbReference>
<evidence type="ECO:0000256" key="3">
    <source>
        <dbReference type="ARBA" id="ARBA00023027"/>
    </source>
</evidence>
<evidence type="ECO:0000259" key="5">
    <source>
        <dbReference type="Pfam" id="PF00389"/>
    </source>
</evidence>
<comment type="similarity">
    <text evidence="1 4">Belongs to the D-isomer specific 2-hydroxyacid dehydrogenase family.</text>
</comment>
<evidence type="ECO:0000256" key="4">
    <source>
        <dbReference type="RuleBase" id="RU003719"/>
    </source>
</evidence>